<reference evidence="3 4" key="1">
    <citation type="submission" date="2019-03" db="EMBL/GenBank/DDBJ databases">
        <title>First draft genome of Liparis tanakae, snailfish: a comprehensive survey of snailfish specific genes.</title>
        <authorList>
            <person name="Kim W."/>
            <person name="Song I."/>
            <person name="Jeong J.-H."/>
            <person name="Kim D."/>
            <person name="Kim S."/>
            <person name="Ryu S."/>
            <person name="Song J.Y."/>
            <person name="Lee S.K."/>
        </authorList>
    </citation>
    <scope>NUCLEOTIDE SEQUENCE [LARGE SCALE GENOMIC DNA]</scope>
    <source>
        <tissue evidence="3">Muscle</tissue>
    </source>
</reference>
<dbReference type="EMBL" id="SRLO01000002">
    <property type="protein sequence ID" value="TNN89340.1"/>
    <property type="molecule type" value="Genomic_DNA"/>
</dbReference>
<evidence type="ECO:0000256" key="1">
    <source>
        <dbReference type="SAM" id="MobiDB-lite"/>
    </source>
</evidence>
<feature type="region of interest" description="Disordered" evidence="1">
    <location>
        <begin position="265"/>
        <end position="284"/>
    </location>
</feature>
<keyword evidence="4" id="KW-1185">Reference proteome</keyword>
<sequence length="405" mass="43948">MLVSSISTISTIPTVVSKAMAITIAMSIAIAIAMSIAIAIAMAIAIAVAADASVAISIGKLVSVVEPVPVPVPVPVGEGSVGVGVRESVSLGNSHNAQTPELIYKGDKDPREEVNLCFLLERNCPDPLTGHISGICPRAQQRPVSQQHCILLPPCDRALGSKHRQSPQKPPLAYFITAPVRMLGMKPRLQGCGCEGHCSQGWPHARPMVAQQRVLVQTIPLSWPWHIWLFTWTPPGSISSHRSWDPGPESHPSTSTAILSTLIQSPRCPNSTAPNSSCASERRRRHSPLGEGVKLLPRIYVLWLWTGSDRRTFLGTQRRTGLSRAGTEADERAKDLQTHSGIALPCCSWNDLEEEKGVGRIPSEVSHQQASIKSIQAQLKGEVENHKRMDTETRRRAHLSRTAGQ</sequence>
<feature type="compositionally biased region" description="Polar residues" evidence="1">
    <location>
        <begin position="265"/>
        <end position="279"/>
    </location>
</feature>
<dbReference type="AlphaFoldDB" id="A0A4Z2JGR2"/>
<evidence type="ECO:0000313" key="3">
    <source>
        <dbReference type="EMBL" id="TNN89340.1"/>
    </source>
</evidence>
<feature type="region of interest" description="Disordered" evidence="1">
    <location>
        <begin position="382"/>
        <end position="405"/>
    </location>
</feature>
<evidence type="ECO:0000256" key="2">
    <source>
        <dbReference type="SAM" id="Phobius"/>
    </source>
</evidence>
<feature type="compositionally biased region" description="Basic and acidic residues" evidence="1">
    <location>
        <begin position="382"/>
        <end position="394"/>
    </location>
</feature>
<comment type="caution">
    <text evidence="3">The sequence shown here is derived from an EMBL/GenBank/DDBJ whole genome shotgun (WGS) entry which is preliminary data.</text>
</comment>
<dbReference type="Proteomes" id="UP000314294">
    <property type="component" value="Unassembled WGS sequence"/>
</dbReference>
<protein>
    <submittedName>
        <fullName evidence="3">Uncharacterized protein</fullName>
    </submittedName>
</protein>
<keyword evidence="2" id="KW-1133">Transmembrane helix</keyword>
<proteinExistence type="predicted"/>
<name>A0A4Z2JGR2_9TELE</name>
<keyword evidence="2" id="KW-0472">Membrane</keyword>
<accession>A0A4Z2JGR2</accession>
<organism evidence="3 4">
    <name type="scientific">Liparis tanakae</name>
    <name type="common">Tanaka's snailfish</name>
    <dbReference type="NCBI Taxonomy" id="230148"/>
    <lineage>
        <taxon>Eukaryota</taxon>
        <taxon>Metazoa</taxon>
        <taxon>Chordata</taxon>
        <taxon>Craniata</taxon>
        <taxon>Vertebrata</taxon>
        <taxon>Euteleostomi</taxon>
        <taxon>Actinopterygii</taxon>
        <taxon>Neopterygii</taxon>
        <taxon>Teleostei</taxon>
        <taxon>Neoteleostei</taxon>
        <taxon>Acanthomorphata</taxon>
        <taxon>Eupercaria</taxon>
        <taxon>Perciformes</taxon>
        <taxon>Cottioidei</taxon>
        <taxon>Cottales</taxon>
        <taxon>Liparidae</taxon>
        <taxon>Liparis</taxon>
    </lineage>
</organism>
<gene>
    <name evidence="3" type="ORF">EYF80_000628</name>
</gene>
<feature type="transmembrane region" description="Helical" evidence="2">
    <location>
        <begin position="20"/>
        <end position="50"/>
    </location>
</feature>
<evidence type="ECO:0000313" key="4">
    <source>
        <dbReference type="Proteomes" id="UP000314294"/>
    </source>
</evidence>
<keyword evidence="2" id="KW-0812">Transmembrane</keyword>